<gene>
    <name evidence="3" type="ORF">ZT1E4_G8863</name>
</gene>
<feature type="compositionally biased region" description="Basic residues" evidence="1">
    <location>
        <begin position="66"/>
        <end position="77"/>
    </location>
</feature>
<evidence type="ECO:0000256" key="1">
    <source>
        <dbReference type="SAM" id="MobiDB-lite"/>
    </source>
</evidence>
<accession>A0A2H1GUL6</accession>
<dbReference type="Pfam" id="PF07814">
    <property type="entry name" value="WAPL"/>
    <property type="match status" value="1"/>
</dbReference>
<dbReference type="AlphaFoldDB" id="A0A2H1GUL6"/>
<dbReference type="Gene3D" id="1.25.10.10">
    <property type="entry name" value="Leucine-rich Repeat Variant"/>
    <property type="match status" value="1"/>
</dbReference>
<dbReference type="Proteomes" id="UP000245764">
    <property type="component" value="Chromosome 8"/>
</dbReference>
<feature type="compositionally biased region" description="Polar residues" evidence="1">
    <location>
        <begin position="340"/>
        <end position="349"/>
    </location>
</feature>
<feature type="region of interest" description="Disordered" evidence="1">
    <location>
        <begin position="1"/>
        <end position="21"/>
    </location>
</feature>
<feature type="domain" description="Wings apart-like protein C-terminal" evidence="2">
    <location>
        <begin position="563"/>
        <end position="870"/>
    </location>
</feature>
<sequence length="1062" mass="115288">MATVSMQQPRRRKQATYGKTARSVNSWNFTDLDSLDDELAAPTIPVSRTAQSQQPEAAQKAEAKSSKLKAVKRKAEPKKKDAWDVSSTESSDVDELSPVKARSPPRFAKKVKAPTFQEPKVELAPWEKRRTTATKEVSEVDSTNTNNDGMRLDVKDSKTSESGIALLANPTSATRKLFERKVESIPSDTPSPRVMSAAERLKARRLQSGSGGQPSRIEDVKPAPRLQKRAGPDNGRSASPRKRTRSDKQNVDVQDTVMADVMEAPDCSTPEPGEREDKPAKQDDFDFPDSSADEATKNKPIFSNRIQPHQNKRRGRLTAYSSPRKMESAPARLSEMLPTDTDTTDTAQSPPEVISRPATPQKIVDAGSTSSPKTAFKASAGTSPKQAQAWNRLLPSDTAVASSPSVLPMKDLNIGSTRRSSKPISAASRMMPKSSSDVGRQQPRLVDRLKASARSSSSEESSDESEDDEQSYVEMADGNIEQVSQSQTQVASQNTGPKITYARVRSYLPEDSFEDGLMMEMPSQTPQRPSAPERRISGKAAANSQNSAFDLEDSEDEGASGRLRTIHELRAGGGHQRFMDDIGSLMDDIADHNHSARGRRRSAMVEIATKLVEKGAVERFFRQGFEQRLLAECRTAPDDVADYALATSFAVMLAGASPEHASQTFRDGGVLPWLVRLLDGRTDPRKLARERRNNMSKAAISTFSDFVTNLVKNEVPWAEDRPTLVTSRTIALKALDLLIGKLRRAGDRSEILASQDIEEVVFSQAELDILSTATPPTDLLLSVSILESLSTSTISLSWPSSVITRLNALLSIPQPTDSTPQRQHLSFLTLRLCLNLTNDNVRNVRLFSSDPATIHALLTSISTGFTHLAATAPLPPSSPSLTFSSDIDLTATSIPDPTPEANLPLDLLVLAMGIAINLTTTSTPARLHSLRPESRPLLDDLVATFRRNHAATNNASSLASGFSNVAFGYLSVVLANFCLETQVRAVVAGGLKGGKLGGLVEAVEEFVRYHQRVDGMSALTQGVGDGDDEEGGGVGDVWGVFTERLRGVAEGLRRGAEGDGML</sequence>
<name>A0A2H1GUL6_ZYMTR</name>
<evidence type="ECO:0000313" key="3">
    <source>
        <dbReference type="EMBL" id="SMR57266.1"/>
    </source>
</evidence>
<feature type="region of interest" description="Disordered" evidence="1">
    <location>
        <begin position="520"/>
        <end position="558"/>
    </location>
</feature>
<evidence type="ECO:0000259" key="2">
    <source>
        <dbReference type="Pfam" id="PF07814"/>
    </source>
</evidence>
<feature type="compositionally biased region" description="Basic and acidic residues" evidence="1">
    <location>
        <begin position="119"/>
        <end position="130"/>
    </location>
</feature>
<protein>
    <recommendedName>
        <fullName evidence="2">Wings apart-like protein C-terminal domain-containing protein</fullName>
    </recommendedName>
</protein>
<dbReference type="InterPro" id="IPR011989">
    <property type="entry name" value="ARM-like"/>
</dbReference>
<organism evidence="3 4">
    <name type="scientific">Zymoseptoria tritici ST99CH_1E4</name>
    <dbReference type="NCBI Taxonomy" id="1276532"/>
    <lineage>
        <taxon>Eukaryota</taxon>
        <taxon>Fungi</taxon>
        <taxon>Dikarya</taxon>
        <taxon>Ascomycota</taxon>
        <taxon>Pezizomycotina</taxon>
        <taxon>Dothideomycetes</taxon>
        <taxon>Dothideomycetidae</taxon>
        <taxon>Mycosphaerellales</taxon>
        <taxon>Mycosphaerellaceae</taxon>
        <taxon>Zymoseptoria</taxon>
    </lineage>
</organism>
<reference evidence="4" key="1">
    <citation type="submission" date="2017-05" db="EMBL/GenBank/DDBJ databases">
        <authorList>
            <person name="Song R."/>
            <person name="Chenine A.L."/>
            <person name="Ruprecht R.M."/>
        </authorList>
    </citation>
    <scope>NUCLEOTIDE SEQUENCE [LARGE SCALE GENOMIC DNA]</scope>
</reference>
<evidence type="ECO:0000313" key="4">
    <source>
        <dbReference type="Proteomes" id="UP000245764"/>
    </source>
</evidence>
<feature type="region of interest" description="Disordered" evidence="1">
    <location>
        <begin position="43"/>
        <end position="158"/>
    </location>
</feature>
<dbReference type="EMBL" id="LT854260">
    <property type="protein sequence ID" value="SMR57266.1"/>
    <property type="molecule type" value="Genomic_DNA"/>
</dbReference>
<dbReference type="InterPro" id="IPR022771">
    <property type="entry name" value="WAPL_C"/>
</dbReference>
<proteinExistence type="predicted"/>
<feature type="compositionally biased region" description="Basic and acidic residues" evidence="1">
    <location>
        <begin position="272"/>
        <end position="284"/>
    </location>
</feature>
<feature type="compositionally biased region" description="Acidic residues" evidence="1">
    <location>
        <begin position="460"/>
        <end position="471"/>
    </location>
</feature>
<feature type="region of interest" description="Disordered" evidence="1">
    <location>
        <begin position="181"/>
        <end position="477"/>
    </location>
</feature>
<feature type="compositionally biased region" description="Polar residues" evidence="1">
    <location>
        <begin position="380"/>
        <end position="389"/>
    </location>
</feature>